<dbReference type="Pfam" id="PF13481">
    <property type="entry name" value="AAA_25"/>
    <property type="match status" value="1"/>
</dbReference>
<keyword evidence="2" id="KW-0472">Membrane</keyword>
<dbReference type="PRINTS" id="PR01874">
    <property type="entry name" value="DNAREPAIRADA"/>
</dbReference>
<keyword evidence="4" id="KW-1185">Reference proteome</keyword>
<dbReference type="AlphaFoldDB" id="A0AAD8NP34"/>
<evidence type="ECO:0000256" key="1">
    <source>
        <dbReference type="SAM" id="MobiDB-lite"/>
    </source>
</evidence>
<evidence type="ECO:0000313" key="4">
    <source>
        <dbReference type="Proteomes" id="UP001229421"/>
    </source>
</evidence>
<dbReference type="InterPro" id="IPR027417">
    <property type="entry name" value="P-loop_NTPase"/>
</dbReference>
<gene>
    <name evidence="3" type="ORF">QVD17_32028</name>
</gene>
<reference evidence="3" key="1">
    <citation type="journal article" date="2023" name="bioRxiv">
        <title>Improved chromosome-level genome assembly for marigold (Tagetes erecta).</title>
        <authorList>
            <person name="Jiang F."/>
            <person name="Yuan L."/>
            <person name="Wang S."/>
            <person name="Wang H."/>
            <person name="Xu D."/>
            <person name="Wang A."/>
            <person name="Fan W."/>
        </authorList>
    </citation>
    <scope>NUCLEOTIDE SEQUENCE</scope>
    <source>
        <strain evidence="3">WSJ</strain>
        <tissue evidence="3">Leaf</tissue>
    </source>
</reference>
<feature type="transmembrane region" description="Helical" evidence="2">
    <location>
        <begin position="186"/>
        <end position="204"/>
    </location>
</feature>
<dbReference type="EMBL" id="JAUHHV010000008">
    <property type="protein sequence ID" value="KAK1416239.1"/>
    <property type="molecule type" value="Genomic_DNA"/>
</dbReference>
<dbReference type="PANTHER" id="PTHR32472:SF10">
    <property type="entry name" value="DNA REPAIR PROTEIN RADA-LIKE PROTEIN"/>
    <property type="match status" value="1"/>
</dbReference>
<keyword evidence="2" id="KW-0812">Transmembrane</keyword>
<organism evidence="3 4">
    <name type="scientific">Tagetes erecta</name>
    <name type="common">African marigold</name>
    <dbReference type="NCBI Taxonomy" id="13708"/>
    <lineage>
        <taxon>Eukaryota</taxon>
        <taxon>Viridiplantae</taxon>
        <taxon>Streptophyta</taxon>
        <taxon>Embryophyta</taxon>
        <taxon>Tracheophyta</taxon>
        <taxon>Spermatophyta</taxon>
        <taxon>Magnoliopsida</taxon>
        <taxon>eudicotyledons</taxon>
        <taxon>Gunneridae</taxon>
        <taxon>Pentapetalae</taxon>
        <taxon>asterids</taxon>
        <taxon>campanulids</taxon>
        <taxon>Asterales</taxon>
        <taxon>Asteraceae</taxon>
        <taxon>Asteroideae</taxon>
        <taxon>Heliantheae alliance</taxon>
        <taxon>Tageteae</taxon>
        <taxon>Tagetes</taxon>
    </lineage>
</organism>
<feature type="region of interest" description="Disordered" evidence="1">
    <location>
        <begin position="212"/>
        <end position="236"/>
    </location>
</feature>
<accession>A0AAD8NP34</accession>
<sequence>MCHRHPIAIVHALPPFQRTSHLDAYESHIKFHISEDVWNWSSFGGGNSNSKKSKSTWVSVDANKRVNHSDWLAVSIVRSLVLVGGDPGVGKSTLMLQGKTGSSSQPSIEKLVKKGQDLVVAKLEGRTVEAFTVLGGGLVPGSLVLVGGDLGVGKSTLMLQIAAIIAQGKEIGKPAPVLYVSVQSVIYTWVFYLPLLFTLIHYTGKREIENPSFSSTETVDDSSSTKRKCNEDGESGDRQCLGCFVWLDIVAFPSALIERVSLQLNRFMAIFSVHNLFSDV</sequence>
<name>A0AAD8NP34_TARER</name>
<keyword evidence="2" id="KW-1133">Transmembrane helix</keyword>
<dbReference type="PANTHER" id="PTHR32472">
    <property type="entry name" value="DNA REPAIR PROTEIN RADA"/>
    <property type="match status" value="1"/>
</dbReference>
<proteinExistence type="predicted"/>
<comment type="caution">
    <text evidence="3">The sequence shown here is derived from an EMBL/GenBank/DDBJ whole genome shotgun (WGS) entry which is preliminary data.</text>
</comment>
<protein>
    <submittedName>
        <fullName evidence="3">Uncharacterized protein</fullName>
    </submittedName>
</protein>
<dbReference type="SUPFAM" id="SSF52540">
    <property type="entry name" value="P-loop containing nucleoside triphosphate hydrolases"/>
    <property type="match status" value="1"/>
</dbReference>
<dbReference type="Gene3D" id="3.40.50.300">
    <property type="entry name" value="P-loop containing nucleotide triphosphate hydrolases"/>
    <property type="match status" value="1"/>
</dbReference>
<evidence type="ECO:0000313" key="3">
    <source>
        <dbReference type="EMBL" id="KAK1416239.1"/>
    </source>
</evidence>
<dbReference type="GO" id="GO:0000725">
    <property type="term" value="P:recombinational repair"/>
    <property type="evidence" value="ECO:0007669"/>
    <property type="project" value="TreeGrafter"/>
</dbReference>
<evidence type="ECO:0000256" key="2">
    <source>
        <dbReference type="SAM" id="Phobius"/>
    </source>
</evidence>
<dbReference type="Proteomes" id="UP001229421">
    <property type="component" value="Unassembled WGS sequence"/>
</dbReference>